<sequence length="965" mass="106642">MSLKNWRAIAVPHEDVLKGTFQQAEFAADISRVHEGTATPEYQDPTLFFQRTFVTEGMRLLLDSVVKRLTGKGGDPVIQLQTAFGGGKTHTMLAVYHLAKGEKTASTLQGIPPILDAAHITELPRARIAVLDGIRLSPNQPQRRGTEDNGVKVNTMWGELAWQLGGSDAYARVRGADESGTSPGKEVLAQLLAEHAPCVVLIDELVAYIRQFEEGRSVSGGTFDSNLSFVQALTEAVKAVPNAVLLASLPESDKEAGSQKGVAALAALSHYFGRVQALWKPVATEEAFEIVRRRLFADINDRLAAEEVCRAYADLYADNNSEFPPETRDSHYFERLKRAYPIHPEVFDRLYEDWSSLDNFQRTRGVLKLMAKVIHRLWKDGNNDLLIQPASLPLYDPDTRNEAIYYLPQGWDPVLERDIDGERAATTELDSVKPILGAIQACRRLARTIFLGSAPDAGTVGGAKHHRGLELERLLLGAVQPGQVLGHYKDGVRAIVDRLQYLNNANNRYWFDTRPNLRREMEDRKRRFDDQEDVFPLIREKLRFAPGLFEGVHVFTHSADIPDDWALRLVVLPPVAPFSRTTDRLAIERATAILKHRGEQPRQKQNRLIFLAADADSLGRLKDQVRSVLAWQSIVADVKEARLNLDQLQSKQASKSLDDTNEALGRMIKECYKWLLAPMQQAKPGSGVGEVEWEHFQVNPAAANRTQEIERILKENELLITEWSPIHLSTLMRNWFWKDDCNAVGALEVWQKSCAYLYLPRLRDADVLRMTVAAGASSRDFFGLAYGRDGDGFVGFTFGKGTSPILDDSLLVVEPQAAAAFAAVLLEEERARSVPQGAGSDDTSSGGTSAQTGTQFPGKPSGGASNGANLGAGATAVSGVSVTSSAPAKRLFFGTVDIDPARAKFDFGEIVDEVLMLFARRADTKIRVSIEINAETDGAFDENLQRAVRENCAHLGFKDSSGFES</sequence>
<protein>
    <recommendedName>
        <fullName evidence="4">ATP-binding protein</fullName>
    </recommendedName>
</protein>
<dbReference type="RefSeq" id="WP_211616585.1">
    <property type="nucleotide sequence ID" value="NZ_CAJNBK010000033.1"/>
</dbReference>
<feature type="compositionally biased region" description="Low complexity" evidence="1">
    <location>
        <begin position="836"/>
        <end position="855"/>
    </location>
</feature>
<dbReference type="EMBL" id="CAJNBK010000033">
    <property type="protein sequence ID" value="CAE6827204.1"/>
    <property type="molecule type" value="Genomic_DNA"/>
</dbReference>
<feature type="region of interest" description="Disordered" evidence="1">
    <location>
        <begin position="833"/>
        <end position="867"/>
    </location>
</feature>
<dbReference type="InterPro" id="IPR007555">
    <property type="entry name" value="DUF499"/>
</dbReference>
<evidence type="ECO:0000256" key="1">
    <source>
        <dbReference type="SAM" id="MobiDB-lite"/>
    </source>
</evidence>
<gene>
    <name evidence="2" type="ORF">R69888_06396</name>
</gene>
<evidence type="ECO:0000313" key="3">
    <source>
        <dbReference type="Proteomes" id="UP000672526"/>
    </source>
</evidence>
<evidence type="ECO:0008006" key="4">
    <source>
        <dbReference type="Google" id="ProtNLM"/>
    </source>
</evidence>
<organism evidence="2 3">
    <name type="scientific">Paraburkholderia haematera</name>
    <dbReference type="NCBI Taxonomy" id="2793077"/>
    <lineage>
        <taxon>Bacteria</taxon>
        <taxon>Pseudomonadati</taxon>
        <taxon>Pseudomonadota</taxon>
        <taxon>Betaproteobacteria</taxon>
        <taxon>Burkholderiales</taxon>
        <taxon>Burkholderiaceae</taxon>
        <taxon>Paraburkholderia</taxon>
    </lineage>
</organism>
<name>A0ABM8SRZ4_9BURK</name>
<evidence type="ECO:0000313" key="2">
    <source>
        <dbReference type="EMBL" id="CAE6827204.1"/>
    </source>
</evidence>
<reference evidence="2 3" key="1">
    <citation type="submission" date="2021-02" db="EMBL/GenBank/DDBJ databases">
        <authorList>
            <person name="Vanwijnsberghe S."/>
        </authorList>
    </citation>
    <scope>NUCLEOTIDE SEQUENCE [LARGE SCALE GENOMIC DNA]</scope>
    <source>
        <strain evidence="2 3">LMG 31837</strain>
    </source>
</reference>
<comment type="caution">
    <text evidence="2">The sequence shown here is derived from an EMBL/GenBank/DDBJ whole genome shotgun (WGS) entry which is preliminary data.</text>
</comment>
<proteinExistence type="predicted"/>
<accession>A0ABM8SRZ4</accession>
<dbReference type="Proteomes" id="UP000672526">
    <property type="component" value="Unassembled WGS sequence"/>
</dbReference>
<dbReference type="Pfam" id="PF04465">
    <property type="entry name" value="DUF499"/>
    <property type="match status" value="1"/>
</dbReference>
<keyword evidence="3" id="KW-1185">Reference proteome</keyword>